<dbReference type="OrthoDB" id="10256606at2759"/>
<dbReference type="PANTHER" id="PTHR12709:SF1">
    <property type="entry name" value="DNA-DIRECTED RNA POLYMERASE III SUBUNIT RPC8"/>
    <property type="match status" value="1"/>
</dbReference>
<dbReference type="InterPro" id="IPR003029">
    <property type="entry name" value="S1_domain"/>
</dbReference>
<dbReference type="FunFam" id="2.40.50.140:FF:000221">
    <property type="entry name" value="DNA-directed RNA polymerase III subunit"/>
    <property type="match status" value="1"/>
</dbReference>
<proteinExistence type="inferred from homology"/>
<dbReference type="SUPFAM" id="SSF50249">
    <property type="entry name" value="Nucleic acid-binding proteins"/>
    <property type="match status" value="1"/>
</dbReference>
<dbReference type="InterPro" id="IPR045113">
    <property type="entry name" value="Rpb7-like"/>
</dbReference>
<name>A0A6A6E6Y4_9PEZI</name>
<dbReference type="AlphaFoldDB" id="A0A6A6E6Y4"/>
<comment type="function">
    <text evidence="6">DNA-dependent RNA polymerase which catalyzes the transcription of DNA into RNA using the four ribonucleoside triphosphates as substrates.</text>
</comment>
<evidence type="ECO:0000256" key="4">
    <source>
        <dbReference type="ARBA" id="ARBA00023163"/>
    </source>
</evidence>
<comment type="similarity">
    <text evidence="2">Belongs to the eukaryotic RPB7/RPC8 RNA polymerase subunit family.</text>
</comment>
<keyword evidence="5 6" id="KW-0539">Nucleus</keyword>
<gene>
    <name evidence="8" type="ORF">K469DRAFT_705462</name>
</gene>
<dbReference type="PANTHER" id="PTHR12709">
    <property type="entry name" value="DNA-DIRECTED RNA POLYMERASE II, III"/>
    <property type="match status" value="1"/>
</dbReference>
<evidence type="ECO:0000256" key="6">
    <source>
        <dbReference type="RuleBase" id="RU369086"/>
    </source>
</evidence>
<comment type="subcellular location">
    <subcellularLocation>
        <location evidence="1 6">Nucleus</location>
    </subcellularLocation>
</comment>
<reference evidence="8" key="1">
    <citation type="journal article" date="2020" name="Stud. Mycol.">
        <title>101 Dothideomycetes genomes: a test case for predicting lifestyles and emergence of pathogens.</title>
        <authorList>
            <person name="Haridas S."/>
            <person name="Albert R."/>
            <person name="Binder M."/>
            <person name="Bloem J."/>
            <person name="Labutti K."/>
            <person name="Salamov A."/>
            <person name="Andreopoulos B."/>
            <person name="Baker S."/>
            <person name="Barry K."/>
            <person name="Bills G."/>
            <person name="Bluhm B."/>
            <person name="Cannon C."/>
            <person name="Castanera R."/>
            <person name="Culley D."/>
            <person name="Daum C."/>
            <person name="Ezra D."/>
            <person name="Gonzalez J."/>
            <person name="Henrissat B."/>
            <person name="Kuo A."/>
            <person name="Liang C."/>
            <person name="Lipzen A."/>
            <person name="Lutzoni F."/>
            <person name="Magnuson J."/>
            <person name="Mondo S."/>
            <person name="Nolan M."/>
            <person name="Ohm R."/>
            <person name="Pangilinan J."/>
            <person name="Park H.-J."/>
            <person name="Ramirez L."/>
            <person name="Alfaro M."/>
            <person name="Sun H."/>
            <person name="Tritt A."/>
            <person name="Yoshinaga Y."/>
            <person name="Zwiers L.-H."/>
            <person name="Turgeon B."/>
            <person name="Goodwin S."/>
            <person name="Spatafora J."/>
            <person name="Crous P."/>
            <person name="Grigoriev I."/>
        </authorList>
    </citation>
    <scope>NUCLEOTIDE SEQUENCE</scope>
    <source>
        <strain evidence="8">CBS 207.26</strain>
    </source>
</reference>
<dbReference type="GO" id="GO:0005666">
    <property type="term" value="C:RNA polymerase III complex"/>
    <property type="evidence" value="ECO:0007669"/>
    <property type="project" value="TreeGrafter"/>
</dbReference>
<evidence type="ECO:0000256" key="5">
    <source>
        <dbReference type="ARBA" id="ARBA00023242"/>
    </source>
</evidence>
<dbReference type="InterPro" id="IPR013238">
    <property type="entry name" value="RNA_pol_III_Rbc25"/>
</dbReference>
<evidence type="ECO:0000313" key="9">
    <source>
        <dbReference type="Proteomes" id="UP000800200"/>
    </source>
</evidence>
<accession>A0A6A6E6Y4</accession>
<keyword evidence="4 6" id="KW-0804">Transcription</keyword>
<evidence type="ECO:0000256" key="1">
    <source>
        <dbReference type="ARBA" id="ARBA00004123"/>
    </source>
</evidence>
<keyword evidence="9" id="KW-1185">Reference proteome</keyword>
<dbReference type="Proteomes" id="UP000800200">
    <property type="component" value="Unassembled WGS sequence"/>
</dbReference>
<organism evidence="8 9">
    <name type="scientific">Zopfia rhizophila CBS 207.26</name>
    <dbReference type="NCBI Taxonomy" id="1314779"/>
    <lineage>
        <taxon>Eukaryota</taxon>
        <taxon>Fungi</taxon>
        <taxon>Dikarya</taxon>
        <taxon>Ascomycota</taxon>
        <taxon>Pezizomycotina</taxon>
        <taxon>Dothideomycetes</taxon>
        <taxon>Dothideomycetes incertae sedis</taxon>
        <taxon>Zopfiaceae</taxon>
        <taxon>Zopfia</taxon>
    </lineage>
</organism>
<dbReference type="Gene3D" id="2.40.50.140">
    <property type="entry name" value="Nucleic acid-binding proteins"/>
    <property type="match status" value="1"/>
</dbReference>
<dbReference type="Pfam" id="PF08292">
    <property type="entry name" value="RNA_pol_Rbc25"/>
    <property type="match status" value="1"/>
</dbReference>
<dbReference type="EMBL" id="ML994628">
    <property type="protein sequence ID" value="KAF2186933.1"/>
    <property type="molecule type" value="Genomic_DNA"/>
</dbReference>
<keyword evidence="3 6" id="KW-0240">DNA-directed RNA polymerase</keyword>
<dbReference type="PROSITE" id="PS50126">
    <property type="entry name" value="S1"/>
    <property type="match status" value="1"/>
</dbReference>
<sequence>MFILTTIQDLIQIAPQEFEKPSAQAIKDSVNTKYSNKVVQKVGLCICMWDLLEASEGLIGHGTGLVNVNVEFRMVVFRPFCGEILQGKIKHSDENGITIDLDFTSEVFIPAPSHLPENCRFDRAEDVWIWRSDDTDLFFDKGEPVRFRVEQEHFEDQKPTLIEKNEEGEEIREKSSAYRIVGSMSLPGLGPTLWWEEGGEEEGEKGD</sequence>
<evidence type="ECO:0000256" key="2">
    <source>
        <dbReference type="ARBA" id="ARBA00009307"/>
    </source>
</evidence>
<dbReference type="GO" id="GO:0003676">
    <property type="term" value="F:nucleic acid binding"/>
    <property type="evidence" value="ECO:0007669"/>
    <property type="project" value="InterPro"/>
</dbReference>
<evidence type="ECO:0000259" key="7">
    <source>
        <dbReference type="PROSITE" id="PS50126"/>
    </source>
</evidence>
<dbReference type="GO" id="GO:0006384">
    <property type="term" value="P:transcription initiation at RNA polymerase III promoter"/>
    <property type="evidence" value="ECO:0007669"/>
    <property type="project" value="TreeGrafter"/>
</dbReference>
<dbReference type="InterPro" id="IPR036898">
    <property type="entry name" value="RNA_pol_Rpb7-like_N_sf"/>
</dbReference>
<feature type="domain" description="S1 motif" evidence="7">
    <location>
        <begin position="82"/>
        <end position="164"/>
    </location>
</feature>
<dbReference type="SUPFAM" id="SSF88798">
    <property type="entry name" value="N-terminal, heterodimerisation domain of RBP7 (RpoE)"/>
    <property type="match status" value="1"/>
</dbReference>
<dbReference type="InterPro" id="IPR012340">
    <property type="entry name" value="NA-bd_OB-fold"/>
</dbReference>
<protein>
    <recommendedName>
        <fullName evidence="6">DNA-directed RNA polymerase subunit</fullName>
    </recommendedName>
</protein>
<dbReference type="CDD" id="cd04330">
    <property type="entry name" value="RNAP_III_Rpc25_N"/>
    <property type="match status" value="1"/>
</dbReference>
<evidence type="ECO:0000313" key="8">
    <source>
        <dbReference type="EMBL" id="KAF2186933.1"/>
    </source>
</evidence>
<evidence type="ECO:0000256" key="3">
    <source>
        <dbReference type="ARBA" id="ARBA00022478"/>
    </source>
</evidence>
<dbReference type="FunFam" id="3.30.1490.120:FF:000001">
    <property type="entry name" value="DNA-directed RNA polymerase II subunit RPB7"/>
    <property type="match status" value="1"/>
</dbReference>
<dbReference type="InterPro" id="IPR005576">
    <property type="entry name" value="Rpb7-like_N"/>
</dbReference>
<dbReference type="Gene3D" id="3.30.1490.120">
    <property type="entry name" value="RNA polymerase Rpb7-like, N-terminal domain"/>
    <property type="match status" value="1"/>
</dbReference>
<dbReference type="Pfam" id="PF03876">
    <property type="entry name" value="SHS2_Rpb7-N"/>
    <property type="match status" value="1"/>
</dbReference>